<organism evidence="2">
    <name type="scientific">Escherichia coli</name>
    <dbReference type="NCBI Taxonomy" id="562"/>
    <lineage>
        <taxon>Bacteria</taxon>
        <taxon>Pseudomonadati</taxon>
        <taxon>Pseudomonadota</taxon>
        <taxon>Gammaproteobacteria</taxon>
        <taxon>Enterobacterales</taxon>
        <taxon>Enterobacteriaceae</taxon>
        <taxon>Escherichia</taxon>
    </lineage>
</organism>
<dbReference type="Pfam" id="PF07693">
    <property type="entry name" value="KAP_NTPase"/>
    <property type="match status" value="1"/>
</dbReference>
<sequence>MKILRQLWNQKGLDAAVEDVPEDRYGFGNIAENISRSILTLPLEASNVVGIEGAWGSGKTSLLNLILRNLALKKDAHTHVLHISPWLSGGSPVEALFLPVATVIQQEMEIRYPPKGFKKLWRKYLLSPEAQKVIEYAQDTSSRVLPLVQYIGQFSSIINWIAGGIKVFSDSRLAVDQKTTTKLLPMKQPGNGCNYDDAESRPDCISNTDRDGFQNQRKKIKCDAITDYDNGGRGKL</sequence>
<proteinExistence type="predicted"/>
<dbReference type="InterPro" id="IPR027417">
    <property type="entry name" value="P-loop_NTPase"/>
</dbReference>
<reference evidence="2" key="1">
    <citation type="submission" date="2017-06" db="EMBL/GenBank/DDBJ databases">
        <title>Complete sequence of pOX38-Gen from Escherichia coli J53.</title>
        <authorList>
            <person name="Ho P.L."/>
            <person name="Wang Y."/>
            <person name="Liu M.C.J."/>
            <person name="Lai E.L."/>
            <person name="Chow K.H."/>
        </authorList>
    </citation>
    <scope>NUCLEOTIDE SEQUENCE</scope>
    <source>
        <strain evidence="2">J53</strain>
        <plasmid evidence="2">pOX38-Gen</plasmid>
    </source>
</reference>
<accession>A0A222ZEG1</accession>
<evidence type="ECO:0000259" key="1">
    <source>
        <dbReference type="Pfam" id="PF07693"/>
    </source>
</evidence>
<protein>
    <submittedName>
        <fullName evidence="2">Phage development inhibition protein PifA</fullName>
    </submittedName>
</protein>
<name>A0A222ZEG1_ECOLX</name>
<feature type="domain" description="KAP NTPase" evidence="1">
    <location>
        <begin position="29"/>
        <end position="134"/>
    </location>
</feature>
<geneLocation type="plasmid" evidence="2">
    <name>pOX38-Gen</name>
</geneLocation>
<dbReference type="AlphaFoldDB" id="A0A222ZEG1"/>
<gene>
    <name evidence="2" type="primary">pifA</name>
</gene>
<dbReference type="InterPro" id="IPR011646">
    <property type="entry name" value="KAP_P-loop"/>
</dbReference>
<evidence type="ECO:0000313" key="2">
    <source>
        <dbReference type="EMBL" id="ASR82808.1"/>
    </source>
</evidence>
<keyword evidence="2" id="KW-0614">Plasmid</keyword>
<dbReference type="EMBL" id="MF370216">
    <property type="protein sequence ID" value="ASR82808.1"/>
    <property type="molecule type" value="Genomic_DNA"/>
</dbReference>
<dbReference type="SUPFAM" id="SSF52540">
    <property type="entry name" value="P-loop containing nucleoside triphosphate hydrolases"/>
    <property type="match status" value="1"/>
</dbReference>